<name>A0A7K3WLY9_9FLAO</name>
<reference evidence="1 2" key="1">
    <citation type="submission" date="2020-02" db="EMBL/GenBank/DDBJ databases">
        <title>Out from the shadows clarifying the taxonomy of the family Cryomorphaceae and related taxa by utilizing the GTDB taxonomic framework.</title>
        <authorList>
            <person name="Bowman J.P."/>
        </authorList>
    </citation>
    <scope>NUCLEOTIDE SEQUENCE [LARGE SCALE GENOMIC DNA]</scope>
    <source>
        <strain evidence="1 2">QSSC 1-22</strain>
    </source>
</reference>
<sequence>MKEFPLFTLNNITMGRPRTRKSSKVKELKPKFKVRLDAKTVITIRDMGKLEFWKEKFPDAMVIE</sequence>
<comment type="caution">
    <text evidence="1">The sequence shown here is derived from an EMBL/GenBank/DDBJ whole genome shotgun (WGS) entry which is preliminary data.</text>
</comment>
<evidence type="ECO:0000313" key="2">
    <source>
        <dbReference type="Proteomes" id="UP000486602"/>
    </source>
</evidence>
<dbReference type="RefSeq" id="WP_163283389.1">
    <property type="nucleotide sequence ID" value="NZ_JAAGVY010000004.1"/>
</dbReference>
<dbReference type="Proteomes" id="UP000486602">
    <property type="component" value="Unassembled WGS sequence"/>
</dbReference>
<proteinExistence type="predicted"/>
<keyword evidence="2" id="KW-1185">Reference proteome</keyword>
<dbReference type="EMBL" id="JAAGVY010000004">
    <property type="protein sequence ID" value="NEN22666.1"/>
    <property type="molecule type" value="Genomic_DNA"/>
</dbReference>
<protein>
    <submittedName>
        <fullName evidence="1">Uncharacterized protein</fullName>
    </submittedName>
</protein>
<gene>
    <name evidence="1" type="ORF">G3O08_03990</name>
</gene>
<evidence type="ECO:0000313" key="1">
    <source>
        <dbReference type="EMBL" id="NEN22666.1"/>
    </source>
</evidence>
<accession>A0A7K3WLY9</accession>
<dbReference type="AlphaFoldDB" id="A0A7K3WLY9"/>
<organism evidence="1 2">
    <name type="scientific">Cryomorpha ignava</name>
    <dbReference type="NCBI Taxonomy" id="101383"/>
    <lineage>
        <taxon>Bacteria</taxon>
        <taxon>Pseudomonadati</taxon>
        <taxon>Bacteroidota</taxon>
        <taxon>Flavobacteriia</taxon>
        <taxon>Flavobacteriales</taxon>
        <taxon>Cryomorphaceae</taxon>
        <taxon>Cryomorpha</taxon>
    </lineage>
</organism>